<feature type="domain" description="Carrier" evidence="1">
    <location>
        <begin position="1"/>
        <end position="80"/>
    </location>
</feature>
<accession>A0AAX3ZAW1</accession>
<evidence type="ECO:0000313" key="2">
    <source>
        <dbReference type="EMBL" id="WMC84154.1"/>
    </source>
</evidence>
<dbReference type="RefSeq" id="WP_167546129.1">
    <property type="nucleotide sequence ID" value="NZ_CP121271.1"/>
</dbReference>
<dbReference type="EMBL" id="CP121271">
    <property type="protein sequence ID" value="WMC84154.1"/>
    <property type="molecule type" value="Genomic_DNA"/>
</dbReference>
<proteinExistence type="predicted"/>
<dbReference type="Proteomes" id="UP001231701">
    <property type="component" value="Chromosome"/>
</dbReference>
<dbReference type="SUPFAM" id="SSF47336">
    <property type="entry name" value="ACP-like"/>
    <property type="match status" value="1"/>
</dbReference>
<dbReference type="AlphaFoldDB" id="A0AAX3ZAW1"/>
<evidence type="ECO:0000259" key="1">
    <source>
        <dbReference type="PROSITE" id="PS50075"/>
    </source>
</evidence>
<dbReference type="InterPro" id="IPR009081">
    <property type="entry name" value="PP-bd_ACP"/>
</dbReference>
<organism evidence="2 3">
    <name type="scientific">Streptomyces rochei</name>
    <name type="common">Streptomyces parvullus</name>
    <dbReference type="NCBI Taxonomy" id="1928"/>
    <lineage>
        <taxon>Bacteria</taxon>
        <taxon>Bacillati</taxon>
        <taxon>Actinomycetota</taxon>
        <taxon>Actinomycetes</taxon>
        <taxon>Kitasatosporales</taxon>
        <taxon>Streptomycetaceae</taxon>
        <taxon>Streptomyces</taxon>
        <taxon>Streptomyces rochei group</taxon>
    </lineage>
</organism>
<reference evidence="2" key="1">
    <citation type="submission" date="2023-03" db="EMBL/GenBank/DDBJ databases">
        <title>Borrelidin-producing and root-colonizing Streptomyces rochei is a potent biopesticide for soil-borne oomycete-caused plant diseases.</title>
        <authorList>
            <person name="Zhou D."/>
            <person name="Wang X."/>
            <person name="Navarro-Munoz J.C."/>
            <person name="Li W."/>
            <person name="Li J."/>
            <person name="Jiu M."/>
            <person name="Deng S."/>
            <person name="Ye Y."/>
            <person name="Daly P."/>
            <person name="Wei L."/>
        </authorList>
    </citation>
    <scope>NUCLEOTIDE SEQUENCE</scope>
    <source>
        <strain evidence="2">JK1</strain>
    </source>
</reference>
<dbReference type="Pfam" id="PF00550">
    <property type="entry name" value="PP-binding"/>
    <property type="match status" value="1"/>
</dbReference>
<dbReference type="GeneID" id="90940473"/>
<gene>
    <name evidence="2" type="ORF">P7W03_00570</name>
</gene>
<dbReference type="PROSITE" id="PS50075">
    <property type="entry name" value="CARRIER"/>
    <property type="match status" value="1"/>
</dbReference>
<dbReference type="InterPro" id="IPR036736">
    <property type="entry name" value="ACP-like_sf"/>
</dbReference>
<name>A0AAX3ZAW1_STRRO</name>
<evidence type="ECO:0000313" key="3">
    <source>
        <dbReference type="Proteomes" id="UP001231701"/>
    </source>
</evidence>
<dbReference type="Gene3D" id="1.10.1200.10">
    <property type="entry name" value="ACP-like"/>
    <property type="match status" value="1"/>
</dbReference>
<protein>
    <submittedName>
        <fullName evidence="2">Acyl carrier protein</fullName>
    </submittedName>
</protein>
<sequence>MNRTDALERVRQALSSVIPDADVADLAPQDEFREALEMDSLDFLNFVEVLSERAGVRIDDEDASRLSTLSACADFLINRTQ</sequence>